<dbReference type="SUPFAM" id="SSF53067">
    <property type="entry name" value="Actin-like ATPase domain"/>
    <property type="match status" value="2"/>
</dbReference>
<evidence type="ECO:0000313" key="3">
    <source>
        <dbReference type="Proteomes" id="UP000295611"/>
    </source>
</evidence>
<name>A0A4R7AXN3_9NEIS</name>
<dbReference type="PANTHER" id="PTHR11735">
    <property type="entry name" value="TRNA N6-ADENOSINE THREONYLCARBAMOYLTRANSFERASE"/>
    <property type="match status" value="1"/>
</dbReference>
<dbReference type="InterPro" id="IPR000905">
    <property type="entry name" value="Gcp-like_dom"/>
</dbReference>
<dbReference type="GO" id="GO:0005829">
    <property type="term" value="C:cytosol"/>
    <property type="evidence" value="ECO:0007669"/>
    <property type="project" value="TreeGrafter"/>
</dbReference>
<protein>
    <submittedName>
        <fullName evidence="2">tRNA threonylcarbamoyladenosine biosynthesis protein TsaB</fullName>
    </submittedName>
</protein>
<evidence type="ECO:0000259" key="1">
    <source>
        <dbReference type="Pfam" id="PF00814"/>
    </source>
</evidence>
<dbReference type="Pfam" id="PF00814">
    <property type="entry name" value="TsaD"/>
    <property type="match status" value="1"/>
</dbReference>
<dbReference type="EMBL" id="SNZP01000020">
    <property type="protein sequence ID" value="TDR71066.1"/>
    <property type="molecule type" value="Genomic_DNA"/>
</dbReference>
<gene>
    <name evidence="2" type="ORF">DFP86_12021</name>
</gene>
<dbReference type="OrthoDB" id="9809995at2"/>
<dbReference type="GO" id="GO:0002949">
    <property type="term" value="P:tRNA threonylcarbamoyladenosine modification"/>
    <property type="evidence" value="ECO:0007669"/>
    <property type="project" value="InterPro"/>
</dbReference>
<accession>A0A4R7AXN3</accession>
<feature type="domain" description="Gcp-like" evidence="1">
    <location>
        <begin position="28"/>
        <end position="123"/>
    </location>
</feature>
<dbReference type="Gene3D" id="3.30.420.40">
    <property type="match status" value="2"/>
</dbReference>
<dbReference type="PANTHER" id="PTHR11735:SF11">
    <property type="entry name" value="TRNA THREONYLCARBAMOYLADENOSINE BIOSYNTHESIS PROTEIN TSAB"/>
    <property type="match status" value="1"/>
</dbReference>
<comment type="caution">
    <text evidence="2">The sequence shown here is derived from an EMBL/GenBank/DDBJ whole genome shotgun (WGS) entry which is preliminary data.</text>
</comment>
<dbReference type="NCBIfam" id="TIGR03725">
    <property type="entry name" value="T6A_YeaZ"/>
    <property type="match status" value="1"/>
</dbReference>
<organism evidence="2 3">
    <name type="scientific">Paludibacterium purpuratum</name>
    <dbReference type="NCBI Taxonomy" id="1144873"/>
    <lineage>
        <taxon>Bacteria</taxon>
        <taxon>Pseudomonadati</taxon>
        <taxon>Pseudomonadota</taxon>
        <taxon>Betaproteobacteria</taxon>
        <taxon>Neisseriales</taxon>
        <taxon>Chromobacteriaceae</taxon>
        <taxon>Paludibacterium</taxon>
    </lineage>
</organism>
<dbReference type="Proteomes" id="UP000295611">
    <property type="component" value="Unassembled WGS sequence"/>
</dbReference>
<evidence type="ECO:0000313" key="2">
    <source>
        <dbReference type="EMBL" id="TDR71066.1"/>
    </source>
</evidence>
<sequence length="224" mass="24325">MNCLAIDTSTDFLSLALQWQGQLTVLHEPAGQAHAERALPGVRRLLDDMGVSLSQLDSVIFGQGPGSFTGLRIACGLAQGLAFSADLPVIAIPTLDAMAIQARGRVLVCLDARMQQVYCACYDTEHWQRLTPITLQNPEDVALPDQACDWVGVGSGFRQYRQALTERLAAQLASVDDQVVPAATHLIRLAASGRYPSTHAREASLLYVRDKVALTSQEQQALRK</sequence>
<dbReference type="RefSeq" id="WP_133684009.1">
    <property type="nucleotide sequence ID" value="NZ_SNZP01000020.1"/>
</dbReference>
<dbReference type="InterPro" id="IPR022496">
    <property type="entry name" value="T6A_TsaB"/>
</dbReference>
<keyword evidence="3" id="KW-1185">Reference proteome</keyword>
<dbReference type="CDD" id="cd24032">
    <property type="entry name" value="ASKHA_NBD_TsaB"/>
    <property type="match status" value="1"/>
</dbReference>
<reference evidence="2 3" key="1">
    <citation type="submission" date="2019-03" db="EMBL/GenBank/DDBJ databases">
        <title>Genomic Encyclopedia of Type Strains, Phase III (KMG-III): the genomes of soil and plant-associated and newly described type strains.</title>
        <authorList>
            <person name="Whitman W."/>
        </authorList>
    </citation>
    <scope>NUCLEOTIDE SEQUENCE [LARGE SCALE GENOMIC DNA]</scope>
    <source>
        <strain evidence="2 3">CECT 8976</strain>
    </source>
</reference>
<dbReference type="InterPro" id="IPR043129">
    <property type="entry name" value="ATPase_NBD"/>
</dbReference>
<dbReference type="AlphaFoldDB" id="A0A4R7AXN3"/>
<proteinExistence type="predicted"/>